<reference evidence="1 2" key="1">
    <citation type="journal article" date="2013" name="Curr. Biol.">
        <title>The Genome of the Foraminiferan Reticulomyxa filosa.</title>
        <authorList>
            <person name="Glockner G."/>
            <person name="Hulsmann N."/>
            <person name="Schleicher M."/>
            <person name="Noegel A.A."/>
            <person name="Eichinger L."/>
            <person name="Gallinger C."/>
            <person name="Pawlowski J."/>
            <person name="Sierra R."/>
            <person name="Euteneuer U."/>
            <person name="Pillet L."/>
            <person name="Moustafa A."/>
            <person name="Platzer M."/>
            <person name="Groth M."/>
            <person name="Szafranski K."/>
            <person name="Schliwa M."/>
        </authorList>
    </citation>
    <scope>NUCLEOTIDE SEQUENCE [LARGE SCALE GENOMIC DNA]</scope>
</reference>
<dbReference type="AlphaFoldDB" id="X6NAQ8"/>
<organism evidence="1 2">
    <name type="scientific">Reticulomyxa filosa</name>
    <dbReference type="NCBI Taxonomy" id="46433"/>
    <lineage>
        <taxon>Eukaryota</taxon>
        <taxon>Sar</taxon>
        <taxon>Rhizaria</taxon>
        <taxon>Retaria</taxon>
        <taxon>Foraminifera</taxon>
        <taxon>Monothalamids</taxon>
        <taxon>Reticulomyxidae</taxon>
        <taxon>Reticulomyxa</taxon>
    </lineage>
</organism>
<protein>
    <submittedName>
        <fullName evidence="1">Uncharacterized protein</fullName>
    </submittedName>
</protein>
<comment type="caution">
    <text evidence="1">The sequence shown here is derived from an EMBL/GenBank/DDBJ whole genome shotgun (WGS) entry which is preliminary data.</text>
</comment>
<name>X6NAQ8_RETFI</name>
<proteinExistence type="predicted"/>
<evidence type="ECO:0000313" key="1">
    <source>
        <dbReference type="EMBL" id="ETO22377.1"/>
    </source>
</evidence>
<dbReference type="EMBL" id="ASPP01010790">
    <property type="protein sequence ID" value="ETO22377.1"/>
    <property type="molecule type" value="Genomic_DNA"/>
</dbReference>
<evidence type="ECO:0000313" key="2">
    <source>
        <dbReference type="Proteomes" id="UP000023152"/>
    </source>
</evidence>
<sequence>MYLFIFFFFYNRNKTDTLKKKKKPFLAAKIMTSNDEQKLRLVLFIESTQHPTDCLVKLWHVWKGDLSLAELVKSVRGQLLKKLKANSNKLEIWLTKEHIDHLGQCAIYSRNQGDELFDLPSEDEGTLQDWINPSNDCLYISESEESYNESKTNETAIQAKKQRAKGVIYRLPSFAIEDFSQEMTGNYDNTTDEKTTNSNDISKYYFDHDLMIIEKKPETLKVGVNTKVPEITMTTITTTSTSATSTPTIATMTTTTTPTVSSTNVLIVPPRQKSNKKIHHHDSKNHIGRLPVPFLFHTKIGASFQNEENLKHGMTHQLIEKLQMIQVFYFKTLKKWYGNANVQQNLKGIFSAYGLVCVHIHFEHFRKCSKTFYKKKCFFF</sequence>
<accession>X6NAQ8</accession>
<dbReference type="Proteomes" id="UP000023152">
    <property type="component" value="Unassembled WGS sequence"/>
</dbReference>
<keyword evidence="2" id="KW-1185">Reference proteome</keyword>
<gene>
    <name evidence="1" type="ORF">RFI_14821</name>
</gene>